<proteinExistence type="predicted"/>
<dbReference type="OrthoDB" id="8521382at2"/>
<accession>A0A212TGH3</accession>
<sequence length="1358" mass="151224">MSWLSLSTILKKVREHSMDANQLLTWKKRLKYVSLAVGILFIAIHITVRFFLWPQVESHKATFEELVSQNIGAQLKIEEIKTDWNFLWPSFSIKNIAIYDRSEKNSSPRLTIPELTGNVSWESIWTFQPHFHDLNFNNATIYAHRSQNGNWDIGGIKLDKKSAGYKSANWFFEQDSLNINDAKIIWLDQLHQSAEYQIEIQSLILKNTWYKHRLELTTKTPWNKDLAKITAKFRHNVLGNAGNWQDWNGRIDWQISDVNLQKVNQLFDSSVKVIDGKISSEGYAYLDSGSLDGGETNLQASQLHFEWDRISKPLKIHSLNSEIKQDTQGKKMSLSASSLKWQIDKTSKATELNDITVYWEKAKDIDSIKHAGIKASEIDLGLVEQLAGQFPLPKDISSFIKNYQPEGQLEDLDASWNADTSQLPFDISLPGFNKSHYKLAFKFSKLFLKPERKDFLAVSNLNGKIYATELGGEVSIAGKNTSFVLPGILENDHLALDKADGLIEWTKNQESFKYVAKNMRLENADASVNFDAEYRPSTKKVAEFLSIKGNIDRAEVNKITRYFPLTMSKDARAYIRGALKSGFISNGSINISGNPEHIPFDTKHPGIFDLHLPIKNVQYSPAPNETKKQGQWSDFTNVTGVVAFKGPQLQVDFTHAVFESVNLKDIHGSILNVVSPNAVLKINGEASGSSEDLLKYYIQSPPGLKLQKTAEQINLTGNGKLKINIDLPLANTAKTTIQGSVFLDKNQANINKTIDVRDITGEILFSEDNVLGKNLKANLLGGNITFESGSNLPWKNADGMKVHGQVRIQQLIDVLNANSDEQIKTLQQQLDGLASYDGSLAITSGGYKLDLGLQLKDMSSNFPTPFNKKLGEALSGKLTLNNTKETNFETVGQLKISKLIDANFVFKDKSDLRLGIGINTPGYVPSKGVTSAIVFDNLDTSIWQNWLSKTFPESTSNKNQTQKKSAIQLNAVSAYIKNLRVADRDLKDVSILATHDEDLWHASINSSLAIGLVQWRSATAGLPQGKLTARLQKLTIENSSSGETITKSINQRIQKIPALDIQSDQFILNGQPYGKIELLANNDKNDWKIEKLSLKTEDAEVKITGRWILPKQAKKLDSGRTELNFDLDIDNAGKLLSKLGFPKAIDDGSGKLVGQLSWADAPYKYDLQTLQADLSLDIVKGTILQVDPGLGRLLGVLSFQGLTRIATLDIGGVLKPIVTQGTPFDRITSRGTITNGVANIKDLNMKGPQGNVRLTGHANLLNETQDMRITVSPNFNAGTASLGYTFINPIIGLSTLVGQYLIADEVSKLFQLDYLVQGTWATPQIIALDNKGNPLDEKQLKEIRDKSLLRQQQSPNKK</sequence>
<evidence type="ECO:0000259" key="2">
    <source>
        <dbReference type="Pfam" id="PF13116"/>
    </source>
</evidence>
<evidence type="ECO:0000256" key="1">
    <source>
        <dbReference type="SAM" id="Phobius"/>
    </source>
</evidence>
<evidence type="ECO:0000313" key="4">
    <source>
        <dbReference type="Proteomes" id="UP000197215"/>
    </source>
</evidence>
<dbReference type="RefSeq" id="WP_088813063.1">
    <property type="nucleotide sequence ID" value="NZ_FYEX01000001.1"/>
</dbReference>
<keyword evidence="1" id="KW-0812">Transmembrane</keyword>
<gene>
    <name evidence="3" type="ORF">SAMN06295916_1192</name>
</gene>
<keyword evidence="1" id="KW-1133">Transmembrane helix</keyword>
<dbReference type="EMBL" id="FYEX01000001">
    <property type="protein sequence ID" value="SNC64931.1"/>
    <property type="molecule type" value="Genomic_DNA"/>
</dbReference>
<keyword evidence="4" id="KW-1185">Reference proteome</keyword>
<evidence type="ECO:0000313" key="3">
    <source>
        <dbReference type="EMBL" id="SNC64931.1"/>
    </source>
</evidence>
<dbReference type="PANTHER" id="PTHR38690:SF1">
    <property type="entry name" value="PROTEASE"/>
    <property type="match status" value="1"/>
</dbReference>
<feature type="domain" description="YhdP central" evidence="2">
    <location>
        <begin position="31"/>
        <end position="1325"/>
    </location>
</feature>
<dbReference type="Proteomes" id="UP000197215">
    <property type="component" value="Unassembled WGS sequence"/>
</dbReference>
<dbReference type="NCBIfam" id="TIGR02099">
    <property type="entry name" value="YhdP family protein"/>
    <property type="match status" value="1"/>
</dbReference>
<name>A0A212TGH3_9BURK</name>
<feature type="transmembrane region" description="Helical" evidence="1">
    <location>
        <begin position="32"/>
        <end position="53"/>
    </location>
</feature>
<dbReference type="Pfam" id="PF13116">
    <property type="entry name" value="YhdP"/>
    <property type="match status" value="1"/>
</dbReference>
<organism evidence="3 4">
    <name type="scientific">Polynucleobacter victoriensis</name>
    <dbReference type="NCBI Taxonomy" id="2049319"/>
    <lineage>
        <taxon>Bacteria</taxon>
        <taxon>Pseudomonadati</taxon>
        <taxon>Pseudomonadota</taxon>
        <taxon>Betaproteobacteria</taxon>
        <taxon>Burkholderiales</taxon>
        <taxon>Burkholderiaceae</taxon>
        <taxon>Polynucleobacter</taxon>
    </lineage>
</organism>
<keyword evidence="1" id="KW-0472">Membrane</keyword>
<reference evidence="3 4" key="1">
    <citation type="submission" date="2017-06" db="EMBL/GenBank/DDBJ databases">
        <authorList>
            <person name="Kim H.J."/>
            <person name="Triplett B.A."/>
        </authorList>
    </citation>
    <scope>NUCLEOTIDE SEQUENCE [LARGE SCALE GENOMIC DNA]</scope>
    <source>
        <strain evidence="3 4">MWH-VicM1</strain>
    </source>
</reference>
<dbReference type="PANTHER" id="PTHR38690">
    <property type="entry name" value="PROTEASE-RELATED"/>
    <property type="match status" value="1"/>
</dbReference>
<dbReference type="InterPro" id="IPR025263">
    <property type="entry name" value="YhdP_central"/>
</dbReference>
<protein>
    <submittedName>
        <fullName evidence="3">TIGR02099 family protein</fullName>
    </submittedName>
</protein>
<dbReference type="InterPro" id="IPR011836">
    <property type="entry name" value="YhdP"/>
</dbReference>